<protein>
    <submittedName>
        <fullName evidence="4">Uncharacterized protein DUF4440</fullName>
    </submittedName>
</protein>
<dbReference type="EMBL" id="SLWB01000010">
    <property type="protein sequence ID" value="TCN65628.1"/>
    <property type="molecule type" value="Genomic_DNA"/>
</dbReference>
<evidence type="ECO:0000313" key="4">
    <source>
        <dbReference type="EMBL" id="TCN65628.1"/>
    </source>
</evidence>
<sequence>MVRVVIVFGLLLGGVSVAFAQASRDRAKAEILAAEARFQQMAADSGVAVAFEHFAAPDAVINRSDIIMVGIDAIVKHMRSSKVTAVRLQWKPDFVDASDDGTLGYTYGKYTFSAIDPDGKPISSTGIFHTVWRRQPNGEWKYVWD</sequence>
<accession>A0A4R2EA95</accession>
<feature type="domain" description="DUF4440" evidence="3">
    <location>
        <begin position="31"/>
        <end position="141"/>
    </location>
</feature>
<dbReference type="InterPro" id="IPR027843">
    <property type="entry name" value="DUF4440"/>
</dbReference>
<dbReference type="Pfam" id="PF14534">
    <property type="entry name" value="DUF4440"/>
    <property type="match status" value="1"/>
</dbReference>
<dbReference type="OrthoDB" id="1119084at2"/>
<name>A0A4R2EA95_9BACT</name>
<reference evidence="4 5" key="1">
    <citation type="submission" date="2019-03" db="EMBL/GenBank/DDBJ databases">
        <title>Genomic Encyclopedia of Archaeal and Bacterial Type Strains, Phase II (KMG-II): from individual species to whole genera.</title>
        <authorList>
            <person name="Goeker M."/>
        </authorList>
    </citation>
    <scope>NUCLEOTIDE SEQUENCE [LARGE SCALE GENOMIC DNA]</scope>
    <source>
        <strain evidence="4 5">RL-C</strain>
    </source>
</reference>
<keyword evidence="5" id="KW-1185">Reference proteome</keyword>
<dbReference type="Gene3D" id="3.10.450.50">
    <property type="match status" value="1"/>
</dbReference>
<feature type="coiled-coil region" evidence="1">
    <location>
        <begin position="17"/>
        <end position="44"/>
    </location>
</feature>
<dbReference type="AlphaFoldDB" id="A0A4R2EA95"/>
<feature type="signal peptide" evidence="2">
    <location>
        <begin position="1"/>
        <end position="20"/>
    </location>
</feature>
<comment type="caution">
    <text evidence="4">The sequence shown here is derived from an EMBL/GenBank/DDBJ whole genome shotgun (WGS) entry which is preliminary data.</text>
</comment>
<dbReference type="RefSeq" id="WP_131839619.1">
    <property type="nucleotide sequence ID" value="NZ_SLWB01000010.1"/>
</dbReference>
<keyword evidence="1" id="KW-0175">Coiled coil</keyword>
<feature type="chain" id="PRO_5020451305" evidence="2">
    <location>
        <begin position="21"/>
        <end position="145"/>
    </location>
</feature>
<organism evidence="4 5">
    <name type="scientific">Acetobacteroides hydrogenigenes</name>
    <dbReference type="NCBI Taxonomy" id="979970"/>
    <lineage>
        <taxon>Bacteria</taxon>
        <taxon>Pseudomonadati</taxon>
        <taxon>Bacteroidota</taxon>
        <taxon>Bacteroidia</taxon>
        <taxon>Bacteroidales</taxon>
        <taxon>Rikenellaceae</taxon>
        <taxon>Acetobacteroides</taxon>
    </lineage>
</organism>
<evidence type="ECO:0000256" key="2">
    <source>
        <dbReference type="SAM" id="SignalP"/>
    </source>
</evidence>
<proteinExistence type="predicted"/>
<keyword evidence="2" id="KW-0732">Signal</keyword>
<evidence type="ECO:0000259" key="3">
    <source>
        <dbReference type="Pfam" id="PF14534"/>
    </source>
</evidence>
<gene>
    <name evidence="4" type="ORF">CLV25_11017</name>
</gene>
<dbReference type="Proteomes" id="UP000294830">
    <property type="component" value="Unassembled WGS sequence"/>
</dbReference>
<dbReference type="SUPFAM" id="SSF54427">
    <property type="entry name" value="NTF2-like"/>
    <property type="match status" value="1"/>
</dbReference>
<evidence type="ECO:0000313" key="5">
    <source>
        <dbReference type="Proteomes" id="UP000294830"/>
    </source>
</evidence>
<dbReference type="InterPro" id="IPR032710">
    <property type="entry name" value="NTF2-like_dom_sf"/>
</dbReference>
<evidence type="ECO:0000256" key="1">
    <source>
        <dbReference type="SAM" id="Coils"/>
    </source>
</evidence>